<evidence type="ECO:0000313" key="2">
    <source>
        <dbReference type="Proteomes" id="UP001055057"/>
    </source>
</evidence>
<evidence type="ECO:0008006" key="3">
    <source>
        <dbReference type="Google" id="ProtNLM"/>
    </source>
</evidence>
<name>A0ABQ4U1L4_9HYPH</name>
<dbReference type="Pfam" id="PF02810">
    <property type="entry name" value="SEC-C"/>
    <property type="match status" value="1"/>
</dbReference>
<proteinExistence type="predicted"/>
<dbReference type="InterPro" id="IPR010602">
    <property type="entry name" value="DUF1186"/>
</dbReference>
<protein>
    <recommendedName>
        <fullName evidence="3">DUF1186 domain-containing protein</fullName>
    </recommendedName>
</protein>
<reference evidence="1" key="1">
    <citation type="journal article" date="2021" name="Front. Microbiol.">
        <title>Comprehensive Comparative Genomics and Phenotyping of Methylobacterium Species.</title>
        <authorList>
            <person name="Alessa O."/>
            <person name="Ogura Y."/>
            <person name="Fujitani Y."/>
            <person name="Takami H."/>
            <person name="Hayashi T."/>
            <person name="Sahin N."/>
            <person name="Tani A."/>
        </authorList>
    </citation>
    <scope>NUCLEOTIDE SEQUENCE</scope>
    <source>
        <strain evidence="1">DSM 23632</strain>
    </source>
</reference>
<dbReference type="Gene3D" id="3.10.450.50">
    <property type="match status" value="1"/>
</dbReference>
<evidence type="ECO:0000313" key="1">
    <source>
        <dbReference type="EMBL" id="GJE60203.1"/>
    </source>
</evidence>
<dbReference type="InterPro" id="IPR004027">
    <property type="entry name" value="SEC_C_motif"/>
</dbReference>
<comment type="caution">
    <text evidence="1">The sequence shown here is derived from an EMBL/GenBank/DDBJ whole genome shotgun (WGS) entry which is preliminary data.</text>
</comment>
<dbReference type="SUPFAM" id="SSF103642">
    <property type="entry name" value="Sec-C motif"/>
    <property type="match status" value="1"/>
</dbReference>
<dbReference type="EMBL" id="BPRB01000120">
    <property type="protein sequence ID" value="GJE60203.1"/>
    <property type="molecule type" value="Genomic_DNA"/>
</dbReference>
<reference evidence="1" key="2">
    <citation type="submission" date="2021-08" db="EMBL/GenBank/DDBJ databases">
        <authorList>
            <person name="Tani A."/>
            <person name="Ola A."/>
            <person name="Ogura Y."/>
            <person name="Katsura K."/>
            <person name="Hayashi T."/>
        </authorList>
    </citation>
    <scope>NUCLEOTIDE SEQUENCE</scope>
    <source>
        <strain evidence="1">DSM 23632</strain>
    </source>
</reference>
<accession>A0ABQ4U1L4</accession>
<organism evidence="1 2">
    <name type="scientific">Methylobacterium trifolii</name>
    <dbReference type="NCBI Taxonomy" id="1003092"/>
    <lineage>
        <taxon>Bacteria</taxon>
        <taxon>Pseudomonadati</taxon>
        <taxon>Pseudomonadota</taxon>
        <taxon>Alphaproteobacteria</taxon>
        <taxon>Hyphomicrobiales</taxon>
        <taxon>Methylobacteriaceae</taxon>
        <taxon>Methylobacterium</taxon>
    </lineage>
</organism>
<keyword evidence="2" id="KW-1185">Reference proteome</keyword>
<dbReference type="Pfam" id="PF06685">
    <property type="entry name" value="DUF1186"/>
    <property type="match status" value="1"/>
</dbReference>
<gene>
    <name evidence="1" type="ORF">MPOCJGCO_2314</name>
</gene>
<sequence>MTDDATLIADLSRADHLPEKALRAALARPEALAGETLRLLEAAAEGTELSPEEQNLMFWGLHVLAHARDARALPPLLRLLRQDNDTLDLLLGDAVTSTLPRVVASLFDGQTEALFALVLDSTADDYVRHSLLGACVFLTLDRRIGREAMQALLIRFDDAHAAVEGDMAWIGWEEAIAYLGFRDLVPRAEAARRDKRITDEFSDAAWFKDTLRAAEAKPEDRKRLDHWHHGYLDDPLEQLAWTKEGAGQPQRNPFKDVGRNDRCPCGSGRKFKKCCLGKEQTETVGIADVLSVLEAIPRR</sequence>
<dbReference type="RefSeq" id="WP_238182740.1">
    <property type="nucleotide sequence ID" value="NZ_BPRB01000120.1"/>
</dbReference>
<dbReference type="Proteomes" id="UP001055057">
    <property type="component" value="Unassembled WGS sequence"/>
</dbReference>